<gene>
    <name evidence="2" type="ORF">DPMN_171749</name>
</gene>
<dbReference type="AlphaFoldDB" id="A0A9D4E292"/>
<organism evidence="2 3">
    <name type="scientific">Dreissena polymorpha</name>
    <name type="common">Zebra mussel</name>
    <name type="synonym">Mytilus polymorpha</name>
    <dbReference type="NCBI Taxonomy" id="45954"/>
    <lineage>
        <taxon>Eukaryota</taxon>
        <taxon>Metazoa</taxon>
        <taxon>Spiralia</taxon>
        <taxon>Lophotrochozoa</taxon>
        <taxon>Mollusca</taxon>
        <taxon>Bivalvia</taxon>
        <taxon>Autobranchia</taxon>
        <taxon>Heteroconchia</taxon>
        <taxon>Euheterodonta</taxon>
        <taxon>Imparidentia</taxon>
        <taxon>Neoheterodontei</taxon>
        <taxon>Myida</taxon>
        <taxon>Dreissenoidea</taxon>
        <taxon>Dreissenidae</taxon>
        <taxon>Dreissena</taxon>
    </lineage>
</organism>
<sequence>MLIEADDIFLERTTRQNAKPKNGKIWLNIRTSTPSGQPRRINREAPGSQGDCIVVSEEDEKDVASNKVPENSEYEDDDDDDEDMEMSAEHAFSVVLKNE</sequence>
<feature type="region of interest" description="Disordered" evidence="1">
    <location>
        <begin position="21"/>
        <end position="87"/>
    </location>
</feature>
<accession>A0A9D4E292</accession>
<evidence type="ECO:0000256" key="1">
    <source>
        <dbReference type="SAM" id="MobiDB-lite"/>
    </source>
</evidence>
<proteinExistence type="predicted"/>
<reference evidence="2" key="1">
    <citation type="journal article" date="2019" name="bioRxiv">
        <title>The Genome of the Zebra Mussel, Dreissena polymorpha: A Resource for Invasive Species Research.</title>
        <authorList>
            <person name="McCartney M.A."/>
            <person name="Auch B."/>
            <person name="Kono T."/>
            <person name="Mallez S."/>
            <person name="Zhang Y."/>
            <person name="Obille A."/>
            <person name="Becker A."/>
            <person name="Abrahante J.E."/>
            <person name="Garbe J."/>
            <person name="Badalamenti J.P."/>
            <person name="Herman A."/>
            <person name="Mangelson H."/>
            <person name="Liachko I."/>
            <person name="Sullivan S."/>
            <person name="Sone E.D."/>
            <person name="Koren S."/>
            <person name="Silverstein K.A.T."/>
            <person name="Beckman K.B."/>
            <person name="Gohl D.M."/>
        </authorList>
    </citation>
    <scope>NUCLEOTIDE SEQUENCE</scope>
    <source>
        <strain evidence="2">Duluth1</strain>
        <tissue evidence="2">Whole animal</tissue>
    </source>
</reference>
<protein>
    <submittedName>
        <fullName evidence="2">Uncharacterized protein</fullName>
    </submittedName>
</protein>
<evidence type="ECO:0000313" key="3">
    <source>
        <dbReference type="Proteomes" id="UP000828390"/>
    </source>
</evidence>
<evidence type="ECO:0000313" key="2">
    <source>
        <dbReference type="EMBL" id="KAH3770462.1"/>
    </source>
</evidence>
<name>A0A9D4E292_DREPO</name>
<dbReference type="Proteomes" id="UP000828390">
    <property type="component" value="Unassembled WGS sequence"/>
</dbReference>
<keyword evidence="3" id="KW-1185">Reference proteome</keyword>
<reference evidence="2" key="2">
    <citation type="submission" date="2020-11" db="EMBL/GenBank/DDBJ databases">
        <authorList>
            <person name="McCartney M.A."/>
            <person name="Auch B."/>
            <person name="Kono T."/>
            <person name="Mallez S."/>
            <person name="Becker A."/>
            <person name="Gohl D.M."/>
            <person name="Silverstein K.A.T."/>
            <person name="Koren S."/>
            <person name="Bechman K.B."/>
            <person name="Herman A."/>
            <person name="Abrahante J.E."/>
            <person name="Garbe J."/>
        </authorList>
    </citation>
    <scope>NUCLEOTIDE SEQUENCE</scope>
    <source>
        <strain evidence="2">Duluth1</strain>
        <tissue evidence="2">Whole animal</tissue>
    </source>
</reference>
<dbReference type="EMBL" id="JAIWYP010000009">
    <property type="protein sequence ID" value="KAH3770462.1"/>
    <property type="molecule type" value="Genomic_DNA"/>
</dbReference>
<comment type="caution">
    <text evidence="2">The sequence shown here is derived from an EMBL/GenBank/DDBJ whole genome shotgun (WGS) entry which is preliminary data.</text>
</comment>
<feature type="compositionally biased region" description="Acidic residues" evidence="1">
    <location>
        <begin position="72"/>
        <end position="86"/>
    </location>
</feature>